<evidence type="ECO:0000256" key="7">
    <source>
        <dbReference type="ARBA" id="ARBA00023180"/>
    </source>
</evidence>
<evidence type="ECO:0000256" key="5">
    <source>
        <dbReference type="ARBA" id="ARBA00022729"/>
    </source>
</evidence>
<sequence length="162" mass="17416">MELEMWRRVLLVLMVVGNGLGASGNNQDVFEKLCRIAGNVSALMGNDNVVKSPLKEALYGGNGEAHFDEDGTFRGGCGLWHHARSQYCSHMGPNHHPTNGHGCFADSLAGTFFCLCVKGNGGEKDLCRLGNNLGDGAGWTSWDSPVNSLLPTVWDAIPEKVL</sequence>
<keyword evidence="6" id="KW-0472">Membrane</keyword>
<dbReference type="InterPro" id="IPR025932">
    <property type="entry name" value="Trypano_VSG_B_N_dom"/>
</dbReference>
<evidence type="ECO:0000256" key="1">
    <source>
        <dbReference type="ARBA" id="ARBA00002523"/>
    </source>
</evidence>
<evidence type="ECO:0000256" key="4">
    <source>
        <dbReference type="ARBA" id="ARBA00022622"/>
    </source>
</evidence>
<evidence type="ECO:0000256" key="2">
    <source>
        <dbReference type="ARBA" id="ARBA00004609"/>
    </source>
</evidence>
<organism evidence="11 12">
    <name type="scientific">Trypanosoma congolense (strain IL3000)</name>
    <dbReference type="NCBI Taxonomy" id="1068625"/>
    <lineage>
        <taxon>Eukaryota</taxon>
        <taxon>Discoba</taxon>
        <taxon>Euglenozoa</taxon>
        <taxon>Kinetoplastea</taxon>
        <taxon>Metakinetoplastina</taxon>
        <taxon>Trypanosomatida</taxon>
        <taxon>Trypanosomatidae</taxon>
        <taxon>Trypanosoma</taxon>
        <taxon>Nannomonas</taxon>
    </lineage>
</organism>
<reference evidence="12" key="1">
    <citation type="submission" date="2011-07" db="EMBL/GenBank/DDBJ databases">
        <title>Divergent evolution of antigenic variation in African trypanosomes.</title>
        <authorList>
            <person name="Jackson A.P."/>
            <person name="Berry A."/>
            <person name="Allison H.C."/>
            <person name="Burton P."/>
            <person name="Anderson J."/>
            <person name="Aslett M."/>
            <person name="Brown R."/>
            <person name="Corton N."/>
            <person name="Harris D."/>
            <person name="Hauser H."/>
            <person name="Gamble J."/>
            <person name="Gilderthorp R."/>
            <person name="McQuillan J."/>
            <person name="Quail M.A."/>
            <person name="Sanders M."/>
            <person name="Van Tonder A."/>
            <person name="Ginger M.L."/>
            <person name="Donelson J.E."/>
            <person name="Field M.C."/>
            <person name="Barry J.D."/>
            <person name="Berriman M."/>
            <person name="Hertz-Fowler C."/>
        </authorList>
    </citation>
    <scope>NUCLEOTIDE SEQUENCE [LARGE SCALE GENOMIC DNA]</scope>
    <source>
        <strain evidence="12">IL3000</strain>
    </source>
</reference>
<keyword evidence="4" id="KW-0336">GPI-anchor</keyword>
<keyword evidence="8" id="KW-0449">Lipoprotein</keyword>
<proteinExistence type="predicted"/>
<evidence type="ECO:0000313" key="11">
    <source>
        <dbReference type="EMBL" id="CCD16398.1"/>
    </source>
</evidence>
<reference evidence="11 12" key="2">
    <citation type="journal article" date="2012" name="Proc. Natl. Acad. Sci. U.S.A.">
        <title>Antigenic diversity is generated by distinct evolutionary mechanisms in African trypanosome species.</title>
        <authorList>
            <person name="Jackson A.P."/>
            <person name="Berry A."/>
            <person name="Aslett M."/>
            <person name="Allison H.C."/>
            <person name="Burton P."/>
            <person name="Vavrova-Anderson J."/>
            <person name="Brown R."/>
            <person name="Browne H."/>
            <person name="Corton N."/>
            <person name="Hauser H."/>
            <person name="Gamble J."/>
            <person name="Gilderthorp R."/>
            <person name="Marcello L."/>
            <person name="McQuillan J."/>
            <person name="Otto T.D."/>
            <person name="Quail M.A."/>
            <person name="Sanders M.J."/>
            <person name="van Tonder A."/>
            <person name="Ginger M.L."/>
            <person name="Field M.C."/>
            <person name="Barry J.D."/>
            <person name="Hertz-Fowler C."/>
            <person name="Berriman M."/>
        </authorList>
    </citation>
    <scope>NUCLEOTIDE SEQUENCE [LARGE SCALE GENOMIC DNA]</scope>
    <source>
        <strain evidence="11 12">IL3000</strain>
    </source>
</reference>
<keyword evidence="3" id="KW-1003">Cell membrane</keyword>
<evidence type="ECO:0000256" key="9">
    <source>
        <dbReference type="SAM" id="SignalP"/>
    </source>
</evidence>
<feature type="signal peptide" evidence="9">
    <location>
        <begin position="1"/>
        <end position="21"/>
    </location>
</feature>
<keyword evidence="12" id="KW-1185">Reference proteome</keyword>
<dbReference type="VEuPathDB" id="TriTrypDB:TcIL3000_0_13220"/>
<gene>
    <name evidence="11" type="ORF">TCIL3000_0_13220</name>
</gene>
<comment type="function">
    <text evidence="1">VSG forms a coat on the surface of the parasite. The trypanosome evades the immune response of the host by expressing a series of antigenically distinct VSGs from an estimated 1000 VSG genes.</text>
</comment>
<dbReference type="EMBL" id="CAEQ01002269">
    <property type="protein sequence ID" value="CCD16398.1"/>
    <property type="molecule type" value="Genomic_DNA"/>
</dbReference>
<accession>F9WGG2</accession>
<dbReference type="Proteomes" id="UP000000702">
    <property type="component" value="Unassembled WGS sequence"/>
</dbReference>
<dbReference type="Pfam" id="PF13206">
    <property type="entry name" value="VSG_B"/>
    <property type="match status" value="1"/>
</dbReference>
<keyword evidence="5 9" id="KW-0732">Signal</keyword>
<evidence type="ECO:0000259" key="10">
    <source>
        <dbReference type="Pfam" id="PF13206"/>
    </source>
</evidence>
<evidence type="ECO:0000256" key="8">
    <source>
        <dbReference type="ARBA" id="ARBA00023288"/>
    </source>
</evidence>
<dbReference type="GO" id="GO:0098552">
    <property type="term" value="C:side of membrane"/>
    <property type="evidence" value="ECO:0007669"/>
    <property type="project" value="UniProtKB-KW"/>
</dbReference>
<feature type="chain" id="PRO_5003389113" evidence="9">
    <location>
        <begin position="22"/>
        <end position="162"/>
    </location>
</feature>
<feature type="domain" description="Trypanosome variant surface glycoprotein B-type N-terminal" evidence="10">
    <location>
        <begin position="47"/>
        <end position="143"/>
    </location>
</feature>
<comment type="caution">
    <text evidence="11">The sequence shown here is derived from an EMBL/GenBank/DDBJ whole genome shotgun (WGS) entry which is preliminary data.</text>
</comment>
<name>F9WGG2_TRYCI</name>
<dbReference type="GO" id="GO:0005886">
    <property type="term" value="C:plasma membrane"/>
    <property type="evidence" value="ECO:0007669"/>
    <property type="project" value="UniProtKB-SubCell"/>
</dbReference>
<evidence type="ECO:0000256" key="6">
    <source>
        <dbReference type="ARBA" id="ARBA00023136"/>
    </source>
</evidence>
<protein>
    <submittedName>
        <fullName evidence="11">WGS project CAEQ00000000 data, annotated contig 499</fullName>
    </submittedName>
</protein>
<dbReference type="AlphaFoldDB" id="F9WGG2"/>
<comment type="subcellular location">
    <subcellularLocation>
        <location evidence="2">Cell membrane</location>
        <topology evidence="2">Lipid-anchor</topology>
        <topology evidence="2">GPI-anchor</topology>
    </subcellularLocation>
</comment>
<keyword evidence="7" id="KW-0325">Glycoprotein</keyword>
<evidence type="ECO:0000313" key="12">
    <source>
        <dbReference type="Proteomes" id="UP000000702"/>
    </source>
</evidence>
<evidence type="ECO:0000256" key="3">
    <source>
        <dbReference type="ARBA" id="ARBA00022475"/>
    </source>
</evidence>